<name>A0A699I521_TANCI</name>
<comment type="caution">
    <text evidence="2">The sequence shown here is derived from an EMBL/GenBank/DDBJ whole genome shotgun (WGS) entry which is preliminary data.</text>
</comment>
<protein>
    <submittedName>
        <fullName evidence="2">Uncharacterized protein</fullName>
    </submittedName>
</protein>
<reference evidence="2" key="1">
    <citation type="journal article" date="2019" name="Sci. Rep.">
        <title>Draft genome of Tanacetum cinerariifolium, the natural source of mosquito coil.</title>
        <authorList>
            <person name="Yamashiro T."/>
            <person name="Shiraishi A."/>
            <person name="Satake H."/>
            <person name="Nakayama K."/>
        </authorList>
    </citation>
    <scope>NUCLEOTIDE SEQUENCE</scope>
</reference>
<dbReference type="EMBL" id="BKCJ010247462">
    <property type="protein sequence ID" value="GEZ16259.1"/>
    <property type="molecule type" value="Genomic_DNA"/>
</dbReference>
<sequence length="102" mass="11331">ALVIKQRKERFPPSKGMDQPLSSPEPLRTVDSIGPRDKNPLGTVAKTAESRGDHSLHIPRHDSTNTSVHNYVDIVDENEETNSLKLQSFVGPTKKNLDDDNT</sequence>
<accession>A0A699I521</accession>
<dbReference type="AlphaFoldDB" id="A0A699I521"/>
<proteinExistence type="predicted"/>
<feature type="compositionally biased region" description="Basic and acidic residues" evidence="1">
    <location>
        <begin position="48"/>
        <end position="63"/>
    </location>
</feature>
<organism evidence="2">
    <name type="scientific">Tanacetum cinerariifolium</name>
    <name type="common">Dalmatian daisy</name>
    <name type="synonym">Chrysanthemum cinerariifolium</name>
    <dbReference type="NCBI Taxonomy" id="118510"/>
    <lineage>
        <taxon>Eukaryota</taxon>
        <taxon>Viridiplantae</taxon>
        <taxon>Streptophyta</taxon>
        <taxon>Embryophyta</taxon>
        <taxon>Tracheophyta</taxon>
        <taxon>Spermatophyta</taxon>
        <taxon>Magnoliopsida</taxon>
        <taxon>eudicotyledons</taxon>
        <taxon>Gunneridae</taxon>
        <taxon>Pentapetalae</taxon>
        <taxon>asterids</taxon>
        <taxon>campanulids</taxon>
        <taxon>Asterales</taxon>
        <taxon>Asteraceae</taxon>
        <taxon>Asteroideae</taxon>
        <taxon>Anthemideae</taxon>
        <taxon>Anthemidinae</taxon>
        <taxon>Tanacetum</taxon>
    </lineage>
</organism>
<evidence type="ECO:0000313" key="2">
    <source>
        <dbReference type="EMBL" id="GEZ16259.1"/>
    </source>
</evidence>
<feature type="region of interest" description="Disordered" evidence="1">
    <location>
        <begin position="1"/>
        <end position="64"/>
    </location>
</feature>
<feature type="non-terminal residue" evidence="2">
    <location>
        <position position="1"/>
    </location>
</feature>
<gene>
    <name evidence="2" type="ORF">Tci_488232</name>
</gene>
<evidence type="ECO:0000256" key="1">
    <source>
        <dbReference type="SAM" id="MobiDB-lite"/>
    </source>
</evidence>